<keyword evidence="9" id="KW-1185">Reference proteome</keyword>
<accession>A0ABS0ESC0</accession>
<keyword evidence="5 6" id="KW-0472">Membrane</keyword>
<comment type="caution">
    <text evidence="8">The sequence shown here is derived from an EMBL/GenBank/DDBJ whole genome shotgun (WGS) entry which is preliminary data.</text>
</comment>
<protein>
    <submittedName>
        <fullName evidence="8">DUF202 domain-containing protein</fullName>
    </submittedName>
</protein>
<feature type="domain" description="DUF202" evidence="7">
    <location>
        <begin position="49"/>
        <end position="121"/>
    </location>
</feature>
<evidence type="ECO:0000256" key="2">
    <source>
        <dbReference type="ARBA" id="ARBA00022475"/>
    </source>
</evidence>
<gene>
    <name evidence="8" type="ORF">IXC47_08640</name>
</gene>
<evidence type="ECO:0000313" key="9">
    <source>
        <dbReference type="Proteomes" id="UP000657372"/>
    </source>
</evidence>
<comment type="subcellular location">
    <subcellularLocation>
        <location evidence="1">Cell membrane</location>
        <topology evidence="1">Multi-pass membrane protein</topology>
    </subcellularLocation>
</comment>
<dbReference type="InterPro" id="IPR003807">
    <property type="entry name" value="DUF202"/>
</dbReference>
<feature type="transmembrane region" description="Helical" evidence="6">
    <location>
        <begin position="99"/>
        <end position="119"/>
    </location>
</feature>
<name>A0ABS0ESC0_9BURK</name>
<dbReference type="PANTHER" id="PTHR34187">
    <property type="entry name" value="FGR18P"/>
    <property type="match status" value="1"/>
</dbReference>
<dbReference type="RefSeq" id="WP_175626430.1">
    <property type="nucleotide sequence ID" value="NZ_JADOEL010000005.1"/>
</dbReference>
<dbReference type="Proteomes" id="UP000657372">
    <property type="component" value="Unassembled WGS sequence"/>
</dbReference>
<keyword evidence="2" id="KW-1003">Cell membrane</keyword>
<evidence type="ECO:0000256" key="5">
    <source>
        <dbReference type="ARBA" id="ARBA00023136"/>
    </source>
</evidence>
<evidence type="ECO:0000259" key="7">
    <source>
        <dbReference type="Pfam" id="PF02656"/>
    </source>
</evidence>
<evidence type="ECO:0000256" key="4">
    <source>
        <dbReference type="ARBA" id="ARBA00022989"/>
    </source>
</evidence>
<evidence type="ECO:0000256" key="6">
    <source>
        <dbReference type="SAM" id="Phobius"/>
    </source>
</evidence>
<dbReference type="PANTHER" id="PTHR34187:SF2">
    <property type="entry name" value="DUF202 DOMAIN-CONTAINING PROTEIN"/>
    <property type="match status" value="1"/>
</dbReference>
<sequence>MEKDEAGSNVVEDERGWFARLHDRFLGVKRHEGRFDVQPTAESHFSWLRTRMSLERTLMSWVRTSTALIGFGFTIVQFFHSNLISTSAVPFRHPEMPRYMGLALIAAGVLALLVALWQYRAFANYLWSHDFASVAGPARAPVETPIFAVAICLLLIGCYAFLAVLIRAI</sequence>
<keyword evidence="3 6" id="KW-0812">Transmembrane</keyword>
<feature type="transmembrane region" description="Helical" evidence="6">
    <location>
        <begin position="146"/>
        <end position="166"/>
    </location>
</feature>
<feature type="transmembrane region" description="Helical" evidence="6">
    <location>
        <begin position="58"/>
        <end position="79"/>
    </location>
</feature>
<evidence type="ECO:0000256" key="3">
    <source>
        <dbReference type="ARBA" id="ARBA00022692"/>
    </source>
</evidence>
<keyword evidence="4 6" id="KW-1133">Transmembrane helix</keyword>
<dbReference type="InterPro" id="IPR052053">
    <property type="entry name" value="IM_YidH-like"/>
</dbReference>
<evidence type="ECO:0000313" key="8">
    <source>
        <dbReference type="EMBL" id="MBF8177745.1"/>
    </source>
</evidence>
<proteinExistence type="predicted"/>
<reference evidence="8 9" key="1">
    <citation type="submission" date="2020-11" db="EMBL/GenBank/DDBJ databases">
        <title>WGS of Herminiimonas contaminans strain Marseille-Q4544 isolated from planarians Schmidtea mediterranea.</title>
        <authorList>
            <person name="Kangale L."/>
        </authorList>
    </citation>
    <scope>NUCLEOTIDE SEQUENCE [LARGE SCALE GENOMIC DNA]</scope>
    <source>
        <strain evidence="8 9">Marseille-Q4544</strain>
    </source>
</reference>
<dbReference type="EMBL" id="JADOEL010000005">
    <property type="protein sequence ID" value="MBF8177745.1"/>
    <property type="molecule type" value="Genomic_DNA"/>
</dbReference>
<organism evidence="8 9">
    <name type="scientific">Herminiimonas contaminans</name>
    <dbReference type="NCBI Taxonomy" id="1111140"/>
    <lineage>
        <taxon>Bacteria</taxon>
        <taxon>Pseudomonadati</taxon>
        <taxon>Pseudomonadota</taxon>
        <taxon>Betaproteobacteria</taxon>
        <taxon>Burkholderiales</taxon>
        <taxon>Oxalobacteraceae</taxon>
        <taxon>Herminiimonas</taxon>
    </lineage>
</organism>
<dbReference type="Pfam" id="PF02656">
    <property type="entry name" value="DUF202"/>
    <property type="match status" value="1"/>
</dbReference>
<evidence type="ECO:0000256" key="1">
    <source>
        <dbReference type="ARBA" id="ARBA00004651"/>
    </source>
</evidence>